<dbReference type="InterPro" id="IPR032801">
    <property type="entry name" value="PXL2A/B/C"/>
</dbReference>
<sequence length="135" mass="14553">MYQAGAFGHASLVGVVKEVAPGPSAKTDAELGVEVLQRDYFPPPLFLDNKRTMIEHLGDKVGVGAVMGMLLSLASAISRTRAKKVEGNQVGDYKYKGGVLMVKKGGQRAEFVMEGRLGVPYDWAAVQDKWKSIVA</sequence>
<name>A0A7S0YXM3_9CRYP</name>
<gene>
    <name evidence="1" type="ORF">HTEP1355_LOCUS12931</name>
</gene>
<protein>
    <submittedName>
        <fullName evidence="1">Uncharacterized protein</fullName>
    </submittedName>
</protein>
<dbReference type="AlphaFoldDB" id="A0A7S0YXM3"/>
<proteinExistence type="predicted"/>
<dbReference type="EMBL" id="HBFN01022219">
    <property type="protein sequence ID" value="CAD8799290.1"/>
    <property type="molecule type" value="Transcribed_RNA"/>
</dbReference>
<organism evidence="1">
    <name type="scientific">Hemiselmis tepida</name>
    <dbReference type="NCBI Taxonomy" id="464990"/>
    <lineage>
        <taxon>Eukaryota</taxon>
        <taxon>Cryptophyceae</taxon>
        <taxon>Cryptomonadales</taxon>
        <taxon>Hemiselmidaceae</taxon>
        <taxon>Hemiselmis</taxon>
    </lineage>
</organism>
<dbReference type="Pfam" id="PF13911">
    <property type="entry name" value="AhpC-TSA_2"/>
    <property type="match status" value="1"/>
</dbReference>
<accession>A0A7S0YXM3</accession>
<reference evidence="1" key="1">
    <citation type="submission" date="2021-01" db="EMBL/GenBank/DDBJ databases">
        <authorList>
            <person name="Corre E."/>
            <person name="Pelletier E."/>
            <person name="Niang G."/>
            <person name="Scheremetjew M."/>
            <person name="Finn R."/>
            <person name="Kale V."/>
            <person name="Holt S."/>
            <person name="Cochrane G."/>
            <person name="Meng A."/>
            <person name="Brown T."/>
            <person name="Cohen L."/>
        </authorList>
    </citation>
    <scope>NUCLEOTIDE SEQUENCE</scope>
    <source>
        <strain evidence="1">CCMP443</strain>
    </source>
</reference>
<evidence type="ECO:0000313" key="1">
    <source>
        <dbReference type="EMBL" id="CAD8799290.1"/>
    </source>
</evidence>